<reference evidence="2 3" key="1">
    <citation type="journal article" date="2011" name="J. Bacteriol.">
        <title>Genome sequence of Chthoniobacter flavus Ellin428, an aerobic heterotrophic soil bacterium.</title>
        <authorList>
            <person name="Kant R."/>
            <person name="van Passel M.W."/>
            <person name="Palva A."/>
            <person name="Lucas S."/>
            <person name="Lapidus A."/>
            <person name="Glavina Del Rio T."/>
            <person name="Dalin E."/>
            <person name="Tice H."/>
            <person name="Bruce D."/>
            <person name="Goodwin L."/>
            <person name="Pitluck S."/>
            <person name="Larimer F.W."/>
            <person name="Land M.L."/>
            <person name="Hauser L."/>
            <person name="Sangwan P."/>
            <person name="de Vos W.M."/>
            <person name="Janssen P.H."/>
            <person name="Smidt H."/>
        </authorList>
    </citation>
    <scope>NUCLEOTIDE SEQUENCE [LARGE SCALE GENOMIC DNA]</scope>
    <source>
        <strain evidence="2 3">Ellin428</strain>
    </source>
</reference>
<gene>
    <name evidence="2" type="ORF">CfE428DRAFT_2726</name>
</gene>
<evidence type="ECO:0000256" key="1">
    <source>
        <dbReference type="SAM" id="Phobius"/>
    </source>
</evidence>
<evidence type="ECO:0000313" key="3">
    <source>
        <dbReference type="Proteomes" id="UP000005824"/>
    </source>
</evidence>
<protein>
    <submittedName>
        <fullName evidence="2">Fimbrial assembly family protein</fullName>
    </submittedName>
</protein>
<keyword evidence="1" id="KW-1133">Transmembrane helix</keyword>
<accession>B4D1D8</accession>
<keyword evidence="1" id="KW-0812">Transmembrane</keyword>
<dbReference type="Proteomes" id="UP000005824">
    <property type="component" value="Unassembled WGS sequence"/>
</dbReference>
<dbReference type="EMBL" id="ABVL01000007">
    <property type="protein sequence ID" value="EDY19550.1"/>
    <property type="molecule type" value="Genomic_DNA"/>
</dbReference>
<name>B4D1D8_9BACT</name>
<feature type="transmembrane region" description="Helical" evidence="1">
    <location>
        <begin position="25"/>
        <end position="43"/>
    </location>
</feature>
<sequence precursor="true">MALRLNLYHEVHKAKALKRRDPLKITIYGLAALAACFALYYFAQLVRMHSINDRYVKVKAEFDHLEPQAKAAKKREDELTKETSTSAAMVKRIEGRFYWAPLLAELTQVVPRDVQITRLGGEVTGDSLRHCALNIDGLAAGADPRRVAEDLRTAIAEKLSSHYKNVTSTFKTLEDGTETVAYNGKQVSTATFAILVQLTFGEDKAGAAGRKKK</sequence>
<comment type="caution">
    <text evidence="2">The sequence shown here is derived from an EMBL/GenBank/DDBJ whole genome shotgun (WGS) entry which is preliminary data.</text>
</comment>
<dbReference type="STRING" id="497964.CfE428DRAFT_2726"/>
<evidence type="ECO:0000313" key="2">
    <source>
        <dbReference type="EMBL" id="EDY19550.1"/>
    </source>
</evidence>
<dbReference type="AlphaFoldDB" id="B4D1D8"/>
<organism evidence="2 3">
    <name type="scientific">Chthoniobacter flavus Ellin428</name>
    <dbReference type="NCBI Taxonomy" id="497964"/>
    <lineage>
        <taxon>Bacteria</taxon>
        <taxon>Pseudomonadati</taxon>
        <taxon>Verrucomicrobiota</taxon>
        <taxon>Spartobacteria</taxon>
        <taxon>Chthoniobacterales</taxon>
        <taxon>Chthoniobacteraceae</taxon>
        <taxon>Chthoniobacter</taxon>
    </lineage>
</organism>
<keyword evidence="3" id="KW-1185">Reference proteome</keyword>
<keyword evidence="1" id="KW-0472">Membrane</keyword>
<dbReference type="InParanoid" id="B4D1D8"/>
<dbReference type="RefSeq" id="WP_006980051.1">
    <property type="nucleotide sequence ID" value="NZ_ABVL01000007.1"/>
</dbReference>
<proteinExistence type="predicted"/>